<dbReference type="AlphaFoldDB" id="A0A804JU91"/>
<keyword evidence="6" id="KW-1185">Reference proteome</keyword>
<dbReference type="PROSITE" id="PS51375">
    <property type="entry name" value="PPR"/>
    <property type="match status" value="5"/>
</dbReference>
<dbReference type="EMBL" id="HG996473">
    <property type="protein sequence ID" value="CAG1856178.1"/>
    <property type="molecule type" value="Genomic_DNA"/>
</dbReference>
<protein>
    <submittedName>
        <fullName evidence="4">(wild Malaysian banana) hypothetical protein</fullName>
    </submittedName>
</protein>
<dbReference type="OMA" id="GALCREN"/>
<evidence type="ECO:0000313" key="5">
    <source>
        <dbReference type="EnsemblPlants" id="Ma07_p10240.1"/>
    </source>
</evidence>
<dbReference type="NCBIfam" id="TIGR00756">
    <property type="entry name" value="PPR"/>
    <property type="match status" value="3"/>
</dbReference>
<reference evidence="4" key="1">
    <citation type="submission" date="2021-03" db="EMBL/GenBank/DDBJ databases">
        <authorList>
            <consortium name="Genoscope - CEA"/>
            <person name="William W."/>
        </authorList>
    </citation>
    <scope>NUCLEOTIDE SEQUENCE</scope>
    <source>
        <strain evidence="4">Doubled-haploid Pahang</strain>
    </source>
</reference>
<dbReference type="Gene3D" id="1.25.40.10">
    <property type="entry name" value="Tetratricopeptide repeat domain"/>
    <property type="match status" value="4"/>
</dbReference>
<name>A0A804JU91_MUSAM</name>
<feature type="repeat" description="PPR" evidence="3">
    <location>
        <begin position="480"/>
        <end position="514"/>
    </location>
</feature>
<evidence type="ECO:0000313" key="6">
    <source>
        <dbReference type="Proteomes" id="UP000012960"/>
    </source>
</evidence>
<gene>
    <name evidence="4" type="ORF">GSMUA_44600.1</name>
</gene>
<feature type="repeat" description="PPR" evidence="3">
    <location>
        <begin position="406"/>
        <end position="440"/>
    </location>
</feature>
<organism evidence="5 6">
    <name type="scientific">Musa acuminata subsp. malaccensis</name>
    <name type="common">Wild banana</name>
    <name type="synonym">Musa malaccensis</name>
    <dbReference type="NCBI Taxonomy" id="214687"/>
    <lineage>
        <taxon>Eukaryota</taxon>
        <taxon>Viridiplantae</taxon>
        <taxon>Streptophyta</taxon>
        <taxon>Embryophyta</taxon>
        <taxon>Tracheophyta</taxon>
        <taxon>Spermatophyta</taxon>
        <taxon>Magnoliopsida</taxon>
        <taxon>Liliopsida</taxon>
        <taxon>Zingiberales</taxon>
        <taxon>Musaceae</taxon>
        <taxon>Musa</taxon>
    </lineage>
</organism>
<feature type="repeat" description="PPR" evidence="3">
    <location>
        <begin position="98"/>
        <end position="132"/>
    </location>
</feature>
<dbReference type="InParanoid" id="A0A804JU91"/>
<accession>A0A804JU91</accession>
<evidence type="ECO:0000313" key="4">
    <source>
        <dbReference type="EMBL" id="CAG1856178.1"/>
    </source>
</evidence>
<dbReference type="EnsemblPlants" id="Ma07_t10240.1">
    <property type="protein sequence ID" value="Ma07_p10240.1"/>
    <property type="gene ID" value="Ma07_g10240"/>
</dbReference>
<feature type="repeat" description="PPR" evidence="3">
    <location>
        <begin position="336"/>
        <end position="370"/>
    </location>
</feature>
<keyword evidence="2" id="KW-0677">Repeat</keyword>
<dbReference type="InterPro" id="IPR002885">
    <property type="entry name" value="PPR_rpt"/>
</dbReference>
<evidence type="ECO:0000256" key="3">
    <source>
        <dbReference type="PROSITE-ProRule" id="PRU00708"/>
    </source>
</evidence>
<dbReference type="KEGG" id="mus:103991324"/>
<comment type="similarity">
    <text evidence="1">Belongs to the PPR family. P subfamily.</text>
</comment>
<evidence type="ECO:0000256" key="2">
    <source>
        <dbReference type="ARBA" id="ARBA00022737"/>
    </source>
</evidence>
<dbReference type="OrthoDB" id="751663at2759"/>
<dbReference type="Pfam" id="PF01535">
    <property type="entry name" value="PPR"/>
    <property type="match status" value="7"/>
</dbReference>
<dbReference type="InterPro" id="IPR011990">
    <property type="entry name" value="TPR-like_helical_dom_sf"/>
</dbReference>
<sequence>MTAAGILPNTTAAASITFRALMRALLVRLPSFCSTLRDSPFAASLRPFHASSILSPRLPKTPCFQRLSFFLQYLSKTPSDPKSLAALDSALAEAHLLDSTASVLLIRALSRRKKLTRAKSVLSGLKQRGIVPDLFLYSLVLQCLLPESPIRDVESVWHDIRGGGPDGISGASDFVIGLCRRRVDASEIEQVYRRVSRSRWSLSRQRYMALIGAFCQSSCPNPSLARAVLREMEEKGFEADELTYFAIFRSFCRVGNVFEADLVLRSMVDRWNCKLDILIYGNFLYGLCKSGKLREARKLFDKLLKKGQNIKDSLIPVLKPGRRVIFQLSSTKLISETVAFGAYFQSLCKTGRVEEAEMLLKEATEKNIPVETCVYVSFIEALCRAGRAEDAVELLDLEKKKQSVSVGDITVAVIAGLCKLGQVDDGYRLLLEMVNEGVSPTAQVCNWILKSYWEAGRMEEAIGLFEKLRAGNCGGCVRPNASTYSLMIHGYLGRGDTAMAVSFVEQMEREKMQVDVGLHTSVVRSLYTTGKLEETHHYMNKMIESGTIVSYAEWEEFVNSMTMRIEDIYTLKSVTEMRGH</sequence>
<reference evidence="5" key="2">
    <citation type="submission" date="2021-05" db="UniProtKB">
        <authorList>
            <consortium name="EnsemblPlants"/>
        </authorList>
    </citation>
    <scope>IDENTIFICATION</scope>
    <source>
        <strain evidence="5">subsp. malaccensis</strain>
    </source>
</reference>
<dbReference type="PANTHER" id="PTHR47941">
    <property type="entry name" value="PENTATRICOPEPTIDE REPEAT-CONTAINING PROTEIN 3, MITOCHONDRIAL"/>
    <property type="match status" value="1"/>
</dbReference>
<evidence type="ECO:0000256" key="1">
    <source>
        <dbReference type="ARBA" id="ARBA00007626"/>
    </source>
</evidence>
<dbReference type="Proteomes" id="UP000012960">
    <property type="component" value="Unplaced"/>
</dbReference>
<proteinExistence type="inferred from homology"/>
<feature type="repeat" description="PPR" evidence="3">
    <location>
        <begin position="276"/>
        <end position="310"/>
    </location>
</feature>
<dbReference type="Gramene" id="Ma07_t10240.1">
    <property type="protein sequence ID" value="Ma07_p10240.1"/>
    <property type="gene ID" value="Ma07_g10240"/>
</dbReference>